<dbReference type="Proteomes" id="UP000265520">
    <property type="component" value="Unassembled WGS sequence"/>
</dbReference>
<sequence length="82" mass="9910">MMKKILFKVQLQDDEENTKAKNFNNQCRQIGDRRRWDDTGAMMMKGLRCYRRLKVEGGCDGSGRWKWVLRRWKVVLRIFLSL</sequence>
<proteinExistence type="predicted"/>
<name>A0A392NPF7_9FABA</name>
<dbReference type="EMBL" id="LXQA010043038">
    <property type="protein sequence ID" value="MCI00385.1"/>
    <property type="molecule type" value="Genomic_DNA"/>
</dbReference>
<keyword evidence="2" id="KW-1185">Reference proteome</keyword>
<evidence type="ECO:0000313" key="2">
    <source>
        <dbReference type="Proteomes" id="UP000265520"/>
    </source>
</evidence>
<organism evidence="1 2">
    <name type="scientific">Trifolium medium</name>
    <dbReference type="NCBI Taxonomy" id="97028"/>
    <lineage>
        <taxon>Eukaryota</taxon>
        <taxon>Viridiplantae</taxon>
        <taxon>Streptophyta</taxon>
        <taxon>Embryophyta</taxon>
        <taxon>Tracheophyta</taxon>
        <taxon>Spermatophyta</taxon>
        <taxon>Magnoliopsida</taxon>
        <taxon>eudicotyledons</taxon>
        <taxon>Gunneridae</taxon>
        <taxon>Pentapetalae</taxon>
        <taxon>rosids</taxon>
        <taxon>fabids</taxon>
        <taxon>Fabales</taxon>
        <taxon>Fabaceae</taxon>
        <taxon>Papilionoideae</taxon>
        <taxon>50 kb inversion clade</taxon>
        <taxon>NPAAA clade</taxon>
        <taxon>Hologalegina</taxon>
        <taxon>IRL clade</taxon>
        <taxon>Trifolieae</taxon>
        <taxon>Trifolium</taxon>
    </lineage>
</organism>
<evidence type="ECO:0000313" key="1">
    <source>
        <dbReference type="EMBL" id="MCI00385.1"/>
    </source>
</evidence>
<reference evidence="1 2" key="1">
    <citation type="journal article" date="2018" name="Front. Plant Sci.">
        <title>Red Clover (Trifolium pratense) and Zigzag Clover (T. medium) - A Picture of Genomic Similarities and Differences.</title>
        <authorList>
            <person name="Dluhosova J."/>
            <person name="Istvanek J."/>
            <person name="Nedelnik J."/>
            <person name="Repkova J."/>
        </authorList>
    </citation>
    <scope>NUCLEOTIDE SEQUENCE [LARGE SCALE GENOMIC DNA]</scope>
    <source>
        <strain evidence="2">cv. 10/8</strain>
        <tissue evidence="1">Leaf</tissue>
    </source>
</reference>
<dbReference type="AlphaFoldDB" id="A0A392NPF7"/>
<accession>A0A392NPF7</accession>
<protein>
    <submittedName>
        <fullName evidence="1">Uncharacterized protein</fullName>
    </submittedName>
</protein>
<comment type="caution">
    <text evidence="1">The sequence shown here is derived from an EMBL/GenBank/DDBJ whole genome shotgun (WGS) entry which is preliminary data.</text>
</comment>